<organism evidence="2 3">
    <name type="scientific">Desulfomarina profundi</name>
    <dbReference type="NCBI Taxonomy" id="2772557"/>
    <lineage>
        <taxon>Bacteria</taxon>
        <taxon>Pseudomonadati</taxon>
        <taxon>Thermodesulfobacteriota</taxon>
        <taxon>Desulfobulbia</taxon>
        <taxon>Desulfobulbales</taxon>
        <taxon>Desulfobulbaceae</taxon>
        <taxon>Desulfomarina</taxon>
    </lineage>
</organism>
<sequence length="352" mass="39018">MKPSMNFWSGKRVLLTGHTGFKGGWLALWLQKLGADITGISLPPATSPNLFLLASLEKTIKGHFIDIRDRNRLSEQIKRVNPQIVFHLAAQPLVRAGYHEPVKTFETNILGTVNVLDALRKCDSLEACVIITTDKVYRNLEWPYPYREVDELGGYDPYSASKAATEIIVESYRKSFFTEMTAGLATARAGNVIGGGDWAEDRLIPDAIKAWQKGQTLTIRRPGAIRPWQHVLEPLYGYLVLAENMVGDRSLSGSYNFGPAPSQTASVKEVITLASTFYGRGETAFNTRKTGPHEANNLALETAKARSVLGVTPKWSLEKAIKETISWYRQLENGQDAGKLCLSQLAEFESSL</sequence>
<dbReference type="Pfam" id="PF16363">
    <property type="entry name" value="GDP_Man_Dehyd"/>
    <property type="match status" value="1"/>
</dbReference>
<evidence type="ECO:0000259" key="1">
    <source>
        <dbReference type="Pfam" id="PF16363"/>
    </source>
</evidence>
<feature type="domain" description="NAD(P)-binding" evidence="1">
    <location>
        <begin position="14"/>
        <end position="324"/>
    </location>
</feature>
<dbReference type="InterPro" id="IPR013445">
    <property type="entry name" value="CDP_4_6_deHydtase"/>
</dbReference>
<proteinExistence type="predicted"/>
<protein>
    <submittedName>
        <fullName evidence="2">CDP-glucose 4,6-dehydratase</fullName>
    </submittedName>
</protein>
<keyword evidence="3" id="KW-1185">Reference proteome</keyword>
<dbReference type="Proteomes" id="UP000826725">
    <property type="component" value="Chromosome"/>
</dbReference>
<name>A0A8D5JNV4_9BACT</name>
<evidence type="ECO:0000313" key="2">
    <source>
        <dbReference type="EMBL" id="BCL60560.1"/>
    </source>
</evidence>
<dbReference type="AlphaFoldDB" id="A0A8D5JNV4"/>
<gene>
    <name evidence="2" type="primary">rfbG</name>
    <name evidence="2" type="ORF">DGMP_12530</name>
</gene>
<dbReference type="PANTHER" id="PTHR43000">
    <property type="entry name" value="DTDP-D-GLUCOSE 4,6-DEHYDRATASE-RELATED"/>
    <property type="match status" value="1"/>
</dbReference>
<dbReference type="NCBIfam" id="TIGR02622">
    <property type="entry name" value="CDP_4_6_dhtase"/>
    <property type="match status" value="1"/>
</dbReference>
<dbReference type="EMBL" id="AP024086">
    <property type="protein sequence ID" value="BCL60560.1"/>
    <property type="molecule type" value="Genomic_DNA"/>
</dbReference>
<evidence type="ECO:0000313" key="3">
    <source>
        <dbReference type="Proteomes" id="UP000826725"/>
    </source>
</evidence>
<dbReference type="InterPro" id="IPR016040">
    <property type="entry name" value="NAD(P)-bd_dom"/>
</dbReference>
<dbReference type="KEGG" id="dbk:DGMP_12530"/>
<reference evidence="2" key="1">
    <citation type="submission" date="2020-09" db="EMBL/GenBank/DDBJ databases">
        <title>Desulfogranum mesoprofundum gen. nov., sp. nov., a novel mesophilic, sulfate-reducing chemolithoautotroph isolated from a deep-sea hydrothermal vent chimney in the Suiyo Seamount.</title>
        <authorList>
            <person name="Hashimoto Y."/>
            <person name="Nakagawa S."/>
        </authorList>
    </citation>
    <scope>NUCLEOTIDE SEQUENCE</scope>
    <source>
        <strain evidence="2">KT2</strain>
    </source>
</reference>
<accession>A0A8D5JNV4</accession>